<accession>U5NBV1</accession>
<dbReference type="InterPro" id="IPR014871">
    <property type="entry name" value="dUTPase/dCTP_pyrophosphatase"/>
</dbReference>
<dbReference type="CDD" id="cd11527">
    <property type="entry name" value="NTP-PPase_dUTPase"/>
    <property type="match status" value="1"/>
</dbReference>
<dbReference type="PATRIC" id="fig|1403316.3.peg.70"/>
<dbReference type="RefSeq" id="WP_022768902.1">
    <property type="nucleotide sequence ID" value="NC_022575.1"/>
</dbReference>
<dbReference type="KEGG" id="mpv:PRV_00465"/>
<proteinExistence type="predicted"/>
<dbReference type="OrthoDB" id="5506143at2"/>
<dbReference type="HOGENOM" id="CLU_1509017_0_0_14"/>
<name>U5NBV1_9MOLU</name>
<dbReference type="Proteomes" id="UP000017119">
    <property type="component" value="Chromosome"/>
</dbReference>
<dbReference type="SUPFAM" id="SSF101386">
    <property type="entry name" value="all-alpha NTP pyrophosphatases"/>
    <property type="match status" value="1"/>
</dbReference>
<organism evidence="1 2">
    <name type="scientific">Mycoplasma parvum str. Indiana</name>
    <dbReference type="NCBI Taxonomy" id="1403316"/>
    <lineage>
        <taxon>Bacteria</taxon>
        <taxon>Bacillati</taxon>
        <taxon>Mycoplasmatota</taxon>
        <taxon>Mollicutes</taxon>
        <taxon>Mycoplasmataceae</taxon>
        <taxon>Mycoplasma</taxon>
    </lineage>
</organism>
<dbReference type="Gene3D" id="1.10.4010.10">
    <property type="entry name" value="Type II deoxyuridine triphosphatase"/>
    <property type="match status" value="1"/>
</dbReference>
<evidence type="ECO:0008006" key="3">
    <source>
        <dbReference type="Google" id="ProtNLM"/>
    </source>
</evidence>
<dbReference type="EMBL" id="CP006771">
    <property type="protein sequence ID" value="AGX88862.1"/>
    <property type="molecule type" value="Genomic_DNA"/>
</dbReference>
<evidence type="ECO:0000313" key="2">
    <source>
        <dbReference type="Proteomes" id="UP000017119"/>
    </source>
</evidence>
<evidence type="ECO:0000313" key="1">
    <source>
        <dbReference type="EMBL" id="AGX88862.1"/>
    </source>
</evidence>
<keyword evidence="2" id="KW-1185">Reference proteome</keyword>
<dbReference type="STRING" id="1403316.PRV_00465"/>
<dbReference type="Pfam" id="PF08761">
    <property type="entry name" value="dUTPase_2"/>
    <property type="match status" value="1"/>
</dbReference>
<protein>
    <recommendedName>
        <fullName evidence="3">dUTP diphosphatase</fullName>
    </recommendedName>
</protein>
<sequence length="178" mass="21273">MKLSELLQYQKELDEKVLEKQFSSLDEFSLLLARKTALVVEFFEFLNETLLFKYWTKKEIKLENLKEEFIDIVHFTLSLCLIYKKEEEAEKCILGTSREGGSNLYVLAREDNKLRTELLHISYSWMASIHEAIQEKNFKEWLGWLSWISVLMNLKGEEIKENYLSKWKINFDRLESNS</sequence>
<gene>
    <name evidence="1" type="ORF">PRV_00465</name>
</gene>
<reference evidence="1 2" key="1">
    <citation type="journal article" date="2013" name="Genome Announc.">
        <title>Genome Sequence of Mycoplasma parvum (Formerly Eperythrozoon parvum), a Diminutive Hemoplasma of the Pig.</title>
        <authorList>
            <person name="do Nascimento N.C."/>
            <person name="Dos Santos A.P."/>
            <person name="Chu Y."/>
            <person name="Guimaraes A.M."/>
            <person name="Pagliaro A."/>
            <person name="Messick J.B."/>
        </authorList>
    </citation>
    <scope>NUCLEOTIDE SEQUENCE [LARGE SCALE GENOMIC DNA]</scope>
    <source>
        <strain evidence="1 2">Indiana</strain>
    </source>
</reference>
<dbReference type="AlphaFoldDB" id="U5NBV1"/>